<feature type="transmembrane region" description="Helical" evidence="1">
    <location>
        <begin position="12"/>
        <end position="32"/>
    </location>
</feature>
<dbReference type="Proteomes" id="UP000672039">
    <property type="component" value="Chromosome"/>
</dbReference>
<dbReference type="Pfam" id="PF16732">
    <property type="entry name" value="ComP_DUS"/>
    <property type="match status" value="1"/>
</dbReference>
<dbReference type="Pfam" id="PF07963">
    <property type="entry name" value="N_methyl"/>
    <property type="match status" value="1"/>
</dbReference>
<dbReference type="Gene3D" id="3.30.700.10">
    <property type="entry name" value="Glycoprotein, Type 4 Pilin"/>
    <property type="match status" value="1"/>
</dbReference>
<dbReference type="EMBL" id="CP072801">
    <property type="protein sequence ID" value="QTR46885.1"/>
    <property type="molecule type" value="Genomic_DNA"/>
</dbReference>
<organism evidence="2 3">
    <name type="scientific">Thiothrix litoralis</name>
    <dbReference type="NCBI Taxonomy" id="2891210"/>
    <lineage>
        <taxon>Bacteria</taxon>
        <taxon>Pseudomonadati</taxon>
        <taxon>Pseudomonadota</taxon>
        <taxon>Gammaproteobacteria</taxon>
        <taxon>Thiotrichales</taxon>
        <taxon>Thiotrichaceae</taxon>
        <taxon>Thiothrix</taxon>
    </lineage>
</organism>
<keyword evidence="1" id="KW-0472">Membrane</keyword>
<gene>
    <name evidence="2" type="ORF">J9253_02755</name>
</gene>
<proteinExistence type="predicted"/>
<keyword evidence="1" id="KW-1133">Transmembrane helix</keyword>
<dbReference type="PROSITE" id="PS00409">
    <property type="entry name" value="PROKAR_NTER_METHYL"/>
    <property type="match status" value="1"/>
</dbReference>
<protein>
    <submittedName>
        <fullName evidence="2">Type IV pilin protein</fullName>
    </submittedName>
</protein>
<evidence type="ECO:0000313" key="2">
    <source>
        <dbReference type="EMBL" id="QTR46885.1"/>
    </source>
</evidence>
<dbReference type="InterPro" id="IPR045584">
    <property type="entry name" value="Pilin-like"/>
</dbReference>
<dbReference type="InterPro" id="IPR031982">
    <property type="entry name" value="PilE-like"/>
</dbReference>
<accession>A0ABX7WT83</accession>
<dbReference type="SUPFAM" id="SSF54523">
    <property type="entry name" value="Pili subunits"/>
    <property type="match status" value="1"/>
</dbReference>
<name>A0ABX7WT83_9GAMM</name>
<dbReference type="NCBIfam" id="TIGR02532">
    <property type="entry name" value="IV_pilin_GFxxxE"/>
    <property type="match status" value="1"/>
</dbReference>
<evidence type="ECO:0000313" key="3">
    <source>
        <dbReference type="Proteomes" id="UP000672039"/>
    </source>
</evidence>
<evidence type="ECO:0000256" key="1">
    <source>
        <dbReference type="SAM" id="Phobius"/>
    </source>
</evidence>
<dbReference type="RefSeq" id="WP_210223204.1">
    <property type="nucleotide sequence ID" value="NZ_CP072801.1"/>
</dbReference>
<keyword evidence="1" id="KW-0812">Transmembrane</keyword>
<reference evidence="2 3" key="1">
    <citation type="submission" date="2021-04" db="EMBL/GenBank/DDBJ databases">
        <title>Genomics, taxonomy and metabolism of representatives of sulfur bacteria of the genus Thiothrix: Thiothrix fructosivorans QT, Thiothrix unzii A1T and three new species, Thiothrix subterranea sp. nov., Thiothrix litoralis sp. nov. and 'Candidatus Thiothrix anitrata' sp. nov.</title>
        <authorList>
            <person name="Ravin N.V."/>
            <person name="Smolyakov D."/>
            <person name="Rudenko T.S."/>
            <person name="Mardanov A.V."/>
            <person name="Beletsky A.V."/>
            <person name="Markov N.D."/>
            <person name="Fomenkov A.I."/>
            <person name="Roberts R.J."/>
            <person name="Karnachuk O.V."/>
            <person name="Novikov A."/>
            <person name="Grabovich M.Y."/>
        </authorList>
    </citation>
    <scope>NUCLEOTIDE SEQUENCE [LARGE SCALE GENOMIC DNA]</scope>
    <source>
        <strain evidence="2 3">AS</strain>
    </source>
</reference>
<sequence>MQFPIHPKARGFTLIELMITVTIVAILAGLAYPSYTAYVTKSYRSTAKACLLEYAQFMERFYASNFAYDKDSAGTAISLPTLACSTQSNMNQRYAFSMDTLAAKTYRVVATPLGIQLTLDTQCGILTIDQMDTRNASGTSGVSGCW</sequence>
<keyword evidence="3" id="KW-1185">Reference proteome</keyword>
<dbReference type="InterPro" id="IPR012902">
    <property type="entry name" value="N_methyl_site"/>
</dbReference>